<dbReference type="Gene3D" id="1.10.10.10">
    <property type="entry name" value="Winged helix-like DNA-binding domain superfamily/Winged helix DNA-binding domain"/>
    <property type="match status" value="1"/>
</dbReference>
<dbReference type="PRINTS" id="PR00039">
    <property type="entry name" value="HTHLYSR"/>
</dbReference>
<proteinExistence type="inferred from homology"/>
<keyword evidence="3" id="KW-0238">DNA-binding</keyword>
<dbReference type="GO" id="GO:0003677">
    <property type="term" value="F:DNA binding"/>
    <property type="evidence" value="ECO:0007669"/>
    <property type="project" value="UniProtKB-KW"/>
</dbReference>
<organism evidence="6 7">
    <name type="scientific">Pseudoalteromonas xiamenensis</name>
    <dbReference type="NCBI Taxonomy" id="882626"/>
    <lineage>
        <taxon>Bacteria</taxon>
        <taxon>Pseudomonadati</taxon>
        <taxon>Pseudomonadota</taxon>
        <taxon>Gammaproteobacteria</taxon>
        <taxon>Alteromonadales</taxon>
        <taxon>Pseudoalteromonadaceae</taxon>
        <taxon>Pseudoalteromonas</taxon>
    </lineage>
</organism>
<dbReference type="Pfam" id="PF03466">
    <property type="entry name" value="LysR_substrate"/>
    <property type="match status" value="1"/>
</dbReference>
<gene>
    <name evidence="6" type="ORF">J5O05_02990</name>
</gene>
<sequence length="286" mass="31528">MDIESLRSLLAFVETGSITRAAKQAFRTQAAISMQMKKLEMELGKPIFVKNGRNLNLTAEGQQLARYARRLVSLHDETLLAVKNKSIKHVVRVGCPDDYVDAVLPKLVNVLNDTFDEIEIQVVCGPSYQLRIMLDSGQLDLAIVSRVPASEEGFLLLRGQGIWAGLKNSILVERDVIPITVFEKDCKFHQAAIEGLIKLATPFNIVVMSQSFSAQKSVILGNQAIGAMADISCESPLVKVEHAKLPSLPVVELALIIANIPNAFITNDLAFTLARKFEHANLHEEE</sequence>
<keyword evidence="7" id="KW-1185">Reference proteome</keyword>
<dbReference type="InterPro" id="IPR036390">
    <property type="entry name" value="WH_DNA-bd_sf"/>
</dbReference>
<dbReference type="KEGG" id="pxi:J5O05_02990"/>
<dbReference type="SUPFAM" id="SSF53850">
    <property type="entry name" value="Periplasmic binding protein-like II"/>
    <property type="match status" value="1"/>
</dbReference>
<evidence type="ECO:0000256" key="1">
    <source>
        <dbReference type="ARBA" id="ARBA00009437"/>
    </source>
</evidence>
<keyword evidence="4" id="KW-0804">Transcription</keyword>
<dbReference type="RefSeq" id="WP_208843531.1">
    <property type="nucleotide sequence ID" value="NZ_CP072133.1"/>
</dbReference>
<name>A0A975DHF1_9GAMM</name>
<evidence type="ECO:0000256" key="3">
    <source>
        <dbReference type="ARBA" id="ARBA00023125"/>
    </source>
</evidence>
<dbReference type="InterPro" id="IPR036388">
    <property type="entry name" value="WH-like_DNA-bd_sf"/>
</dbReference>
<evidence type="ECO:0000259" key="5">
    <source>
        <dbReference type="PROSITE" id="PS50931"/>
    </source>
</evidence>
<feature type="domain" description="HTH lysR-type" evidence="5">
    <location>
        <begin position="1"/>
        <end position="58"/>
    </location>
</feature>
<dbReference type="InterPro" id="IPR000847">
    <property type="entry name" value="LysR_HTH_N"/>
</dbReference>
<comment type="similarity">
    <text evidence="1">Belongs to the LysR transcriptional regulatory family.</text>
</comment>
<dbReference type="InterPro" id="IPR005119">
    <property type="entry name" value="LysR_subst-bd"/>
</dbReference>
<evidence type="ECO:0000313" key="7">
    <source>
        <dbReference type="Proteomes" id="UP000664904"/>
    </source>
</evidence>
<keyword evidence="2" id="KW-0805">Transcription regulation</keyword>
<dbReference type="PANTHER" id="PTHR30579">
    <property type="entry name" value="TRANSCRIPTIONAL REGULATOR"/>
    <property type="match status" value="1"/>
</dbReference>
<dbReference type="Gene3D" id="3.40.190.10">
    <property type="entry name" value="Periplasmic binding protein-like II"/>
    <property type="match status" value="2"/>
</dbReference>
<dbReference type="InterPro" id="IPR050176">
    <property type="entry name" value="LTTR"/>
</dbReference>
<evidence type="ECO:0000313" key="6">
    <source>
        <dbReference type="EMBL" id="QTH71908.1"/>
    </source>
</evidence>
<dbReference type="AlphaFoldDB" id="A0A975DHF1"/>
<dbReference type="PANTHER" id="PTHR30579:SF7">
    <property type="entry name" value="HTH-TYPE TRANSCRIPTIONAL REGULATOR LRHA-RELATED"/>
    <property type="match status" value="1"/>
</dbReference>
<evidence type="ECO:0000256" key="4">
    <source>
        <dbReference type="ARBA" id="ARBA00023163"/>
    </source>
</evidence>
<dbReference type="EMBL" id="CP072133">
    <property type="protein sequence ID" value="QTH71908.1"/>
    <property type="molecule type" value="Genomic_DNA"/>
</dbReference>
<protein>
    <submittedName>
        <fullName evidence="6">LysR family transcriptional regulator</fullName>
    </submittedName>
</protein>
<accession>A0A975DHF1</accession>
<dbReference type="Proteomes" id="UP000664904">
    <property type="component" value="Chromosome"/>
</dbReference>
<reference evidence="6" key="1">
    <citation type="submission" date="2021-03" db="EMBL/GenBank/DDBJ databases">
        <title>Complete Genome of Pseudoalteromonas xiamenensis STKMTI.2, a new potential marine bacterium producing anti-Vibrio compounds.</title>
        <authorList>
            <person name="Handayani D.P."/>
            <person name="Isnansetyo A."/>
            <person name="Istiqomah I."/>
            <person name="Jumina J."/>
        </authorList>
    </citation>
    <scope>NUCLEOTIDE SEQUENCE</scope>
    <source>
        <strain evidence="6">STKMTI.2</strain>
    </source>
</reference>
<dbReference type="PROSITE" id="PS50931">
    <property type="entry name" value="HTH_LYSR"/>
    <property type="match status" value="1"/>
</dbReference>
<dbReference type="GO" id="GO:0003700">
    <property type="term" value="F:DNA-binding transcription factor activity"/>
    <property type="evidence" value="ECO:0007669"/>
    <property type="project" value="InterPro"/>
</dbReference>
<dbReference type="Pfam" id="PF00126">
    <property type="entry name" value="HTH_1"/>
    <property type="match status" value="1"/>
</dbReference>
<dbReference type="SUPFAM" id="SSF46785">
    <property type="entry name" value="Winged helix' DNA-binding domain"/>
    <property type="match status" value="1"/>
</dbReference>
<evidence type="ECO:0000256" key="2">
    <source>
        <dbReference type="ARBA" id="ARBA00023015"/>
    </source>
</evidence>